<accession>A0A1W1CLC3</accession>
<organism evidence="1">
    <name type="scientific">hydrothermal vent metagenome</name>
    <dbReference type="NCBI Taxonomy" id="652676"/>
    <lineage>
        <taxon>unclassified sequences</taxon>
        <taxon>metagenomes</taxon>
        <taxon>ecological metagenomes</taxon>
    </lineage>
</organism>
<gene>
    <name evidence="1" type="ORF">MNB_SV-13-1131</name>
</gene>
<name>A0A1W1CLC3_9ZZZZ</name>
<reference evidence="1" key="1">
    <citation type="submission" date="2016-10" db="EMBL/GenBank/DDBJ databases">
        <authorList>
            <person name="de Groot N.N."/>
        </authorList>
    </citation>
    <scope>NUCLEOTIDE SEQUENCE</scope>
</reference>
<dbReference type="AlphaFoldDB" id="A0A1W1CLC3"/>
<proteinExistence type="predicted"/>
<dbReference type="EMBL" id="FPHM01000099">
    <property type="protein sequence ID" value="SFV66535.1"/>
    <property type="molecule type" value="Genomic_DNA"/>
</dbReference>
<evidence type="ECO:0000313" key="1">
    <source>
        <dbReference type="EMBL" id="SFV66535.1"/>
    </source>
</evidence>
<protein>
    <submittedName>
        <fullName evidence="1">Uncharacterized protein</fullName>
    </submittedName>
</protein>
<sequence length="42" mass="5020">MILIFFYFYDNTFLAGLAKEKGLFLQLLKIPEIFFLLKLLFS</sequence>